<evidence type="ECO:0000256" key="7">
    <source>
        <dbReference type="ARBA" id="ARBA00023033"/>
    </source>
</evidence>
<dbReference type="PANTHER" id="PTHR24291:SF189">
    <property type="entry name" value="CYTOCHROME P450 4C3-RELATED"/>
    <property type="match status" value="1"/>
</dbReference>
<accession>A0A164R6Y5</accession>
<comment type="subcellular location">
    <subcellularLocation>
        <location evidence="2">Endoplasmic reticulum membrane</location>
    </subcellularLocation>
</comment>
<gene>
    <name evidence="9" type="ORF">APZ42_027686</name>
</gene>
<evidence type="ECO:0000313" key="9">
    <source>
        <dbReference type="EMBL" id="KZS08378.1"/>
    </source>
</evidence>
<evidence type="ECO:0000256" key="6">
    <source>
        <dbReference type="ARBA" id="ARBA00023004"/>
    </source>
</evidence>
<dbReference type="Pfam" id="PF00067">
    <property type="entry name" value="p450"/>
    <property type="match status" value="1"/>
</dbReference>
<keyword evidence="8" id="KW-0472">Membrane</keyword>
<evidence type="ECO:0000256" key="4">
    <source>
        <dbReference type="ARBA" id="ARBA00022617"/>
    </source>
</evidence>
<keyword evidence="4" id="KW-0479">Metal-binding</keyword>
<sequence length="320" mass="36466">MGGGIWRQSRFVRLINAIPGPDGIPFLGNVLDLNVPNDEVLNIVNGDWVRKYGSIYRIWFIIRPVILITSPELLDPIMGNYKFIEKPGEYDIFTPFIGKGIPVATDERWKKNRRLLNPAFHFQILNTFVDAINNKGINCIEKFEEALENHKGGEMDVFPIIISRSTLDIICDTFMGRKAQKMKKRRSFLTTLRGNSMMELLVAAVPAGRENARCVKYRSDYSSFLRITYNIIKERREALEREATQIERNSATKSCQMTLTKEIASESDAETTDIGKPRKKLLFLDLVLTELGKEHFNETDIGYEVNAFLGTSQTTALAFT</sequence>
<keyword evidence="4" id="KW-0349">Heme</keyword>
<evidence type="ECO:0000256" key="8">
    <source>
        <dbReference type="ARBA" id="ARBA00023136"/>
    </source>
</evidence>
<keyword evidence="5" id="KW-0256">Endoplasmic reticulum</keyword>
<dbReference type="PANTHER" id="PTHR24291">
    <property type="entry name" value="CYTOCHROME P450 FAMILY 4"/>
    <property type="match status" value="1"/>
</dbReference>
<dbReference type="InterPro" id="IPR001128">
    <property type="entry name" value="Cyt_P450"/>
</dbReference>
<evidence type="ECO:0000256" key="1">
    <source>
        <dbReference type="ARBA" id="ARBA00001971"/>
    </source>
</evidence>
<comment type="caution">
    <text evidence="9">The sequence shown here is derived from an EMBL/GenBank/DDBJ whole genome shotgun (WGS) entry which is preliminary data.</text>
</comment>
<keyword evidence="10" id="KW-1185">Reference proteome</keyword>
<dbReference type="OrthoDB" id="1470350at2759"/>
<proteinExistence type="inferred from homology"/>
<dbReference type="SUPFAM" id="SSF48264">
    <property type="entry name" value="Cytochrome P450"/>
    <property type="match status" value="1"/>
</dbReference>
<evidence type="ECO:0000256" key="2">
    <source>
        <dbReference type="ARBA" id="ARBA00004586"/>
    </source>
</evidence>
<dbReference type="GO" id="GO:0016705">
    <property type="term" value="F:oxidoreductase activity, acting on paired donors, with incorporation or reduction of molecular oxygen"/>
    <property type="evidence" value="ECO:0007669"/>
    <property type="project" value="InterPro"/>
</dbReference>
<keyword evidence="6" id="KW-0408">Iron</keyword>
<dbReference type="STRING" id="35525.A0A164R6Y5"/>
<dbReference type="GO" id="GO:0005506">
    <property type="term" value="F:iron ion binding"/>
    <property type="evidence" value="ECO:0007669"/>
    <property type="project" value="InterPro"/>
</dbReference>
<evidence type="ECO:0000256" key="3">
    <source>
        <dbReference type="ARBA" id="ARBA00010617"/>
    </source>
</evidence>
<comment type="similarity">
    <text evidence="3">Belongs to the cytochrome P450 family.</text>
</comment>
<dbReference type="InterPro" id="IPR050196">
    <property type="entry name" value="Cytochrome_P450_Monoox"/>
</dbReference>
<dbReference type="GO" id="GO:0020037">
    <property type="term" value="F:heme binding"/>
    <property type="evidence" value="ECO:0007669"/>
    <property type="project" value="InterPro"/>
</dbReference>
<keyword evidence="7" id="KW-0560">Oxidoreductase</keyword>
<evidence type="ECO:0000256" key="5">
    <source>
        <dbReference type="ARBA" id="ARBA00022824"/>
    </source>
</evidence>
<keyword evidence="7" id="KW-0503">Monooxygenase</keyword>
<dbReference type="GO" id="GO:0004497">
    <property type="term" value="F:monooxygenase activity"/>
    <property type="evidence" value="ECO:0007669"/>
    <property type="project" value="UniProtKB-KW"/>
</dbReference>
<dbReference type="Gene3D" id="1.10.630.10">
    <property type="entry name" value="Cytochrome P450"/>
    <property type="match status" value="1"/>
</dbReference>
<dbReference type="InterPro" id="IPR036396">
    <property type="entry name" value="Cyt_P450_sf"/>
</dbReference>
<name>A0A164R6Y5_9CRUS</name>
<dbReference type="EMBL" id="LRGB01002227">
    <property type="protein sequence ID" value="KZS08378.1"/>
    <property type="molecule type" value="Genomic_DNA"/>
</dbReference>
<evidence type="ECO:0000313" key="10">
    <source>
        <dbReference type="Proteomes" id="UP000076858"/>
    </source>
</evidence>
<reference evidence="9 10" key="1">
    <citation type="submission" date="2016-03" db="EMBL/GenBank/DDBJ databases">
        <title>EvidentialGene: Evidence-directed Construction of Genes on Genomes.</title>
        <authorList>
            <person name="Gilbert D.G."/>
            <person name="Choi J.-H."/>
            <person name="Mockaitis K."/>
            <person name="Colbourne J."/>
            <person name="Pfrender M."/>
        </authorList>
    </citation>
    <scope>NUCLEOTIDE SEQUENCE [LARGE SCALE GENOMIC DNA]</scope>
    <source>
        <strain evidence="9 10">Xinb3</strain>
        <tissue evidence="9">Complete organism</tissue>
    </source>
</reference>
<dbReference type="GO" id="GO:0005789">
    <property type="term" value="C:endoplasmic reticulum membrane"/>
    <property type="evidence" value="ECO:0007669"/>
    <property type="project" value="UniProtKB-SubCell"/>
</dbReference>
<protein>
    <submittedName>
        <fullName evidence="9">Cytochrome p450-like protein</fullName>
    </submittedName>
</protein>
<dbReference type="AlphaFoldDB" id="A0A164R6Y5"/>
<comment type="cofactor">
    <cofactor evidence="1">
        <name>heme</name>
        <dbReference type="ChEBI" id="CHEBI:30413"/>
    </cofactor>
</comment>
<dbReference type="Proteomes" id="UP000076858">
    <property type="component" value="Unassembled WGS sequence"/>
</dbReference>
<organism evidence="9 10">
    <name type="scientific">Daphnia magna</name>
    <dbReference type="NCBI Taxonomy" id="35525"/>
    <lineage>
        <taxon>Eukaryota</taxon>
        <taxon>Metazoa</taxon>
        <taxon>Ecdysozoa</taxon>
        <taxon>Arthropoda</taxon>
        <taxon>Crustacea</taxon>
        <taxon>Branchiopoda</taxon>
        <taxon>Diplostraca</taxon>
        <taxon>Cladocera</taxon>
        <taxon>Anomopoda</taxon>
        <taxon>Daphniidae</taxon>
        <taxon>Daphnia</taxon>
    </lineage>
</organism>